<comment type="caution">
    <text evidence="2">The sequence shown here is derived from an EMBL/GenBank/DDBJ whole genome shotgun (WGS) entry which is preliminary data.</text>
</comment>
<reference evidence="2 3" key="1">
    <citation type="journal article" date="2018" name="Sci. Data">
        <title>The draft genome sequence of cork oak.</title>
        <authorList>
            <person name="Ramos A.M."/>
            <person name="Usie A."/>
            <person name="Barbosa P."/>
            <person name="Barros P.M."/>
            <person name="Capote T."/>
            <person name="Chaves I."/>
            <person name="Simoes F."/>
            <person name="Abreu I."/>
            <person name="Carrasquinho I."/>
            <person name="Faro C."/>
            <person name="Guimaraes J.B."/>
            <person name="Mendonca D."/>
            <person name="Nobrega F."/>
            <person name="Rodrigues L."/>
            <person name="Saibo N.J.M."/>
            <person name="Varela M.C."/>
            <person name="Egas C."/>
            <person name="Matos J."/>
            <person name="Miguel C.M."/>
            <person name="Oliveira M.M."/>
            <person name="Ricardo C.P."/>
            <person name="Goncalves S."/>
        </authorList>
    </citation>
    <scope>NUCLEOTIDE SEQUENCE [LARGE SCALE GENOMIC DNA]</scope>
    <source>
        <strain evidence="3">cv. HL8</strain>
    </source>
</reference>
<feature type="transmembrane region" description="Helical" evidence="1">
    <location>
        <begin position="55"/>
        <end position="73"/>
    </location>
</feature>
<keyword evidence="1" id="KW-0812">Transmembrane</keyword>
<evidence type="ECO:0000313" key="2">
    <source>
        <dbReference type="EMBL" id="KAK7848377.1"/>
    </source>
</evidence>
<sequence length="221" mass="25093">MEVRKITKSERVIEERNHEDGSTGHTILFTAGTLALLMACVKCAMLTLLVEQWRAWVFLVLNLVLLAILFTSTRSEEASKETQQCNNNVAMKDERNKKNKSHCCTWPAPASAPEVEECTIECKEIVHSEKIISDGNNEPEEKVEDDAEIPRLSKEELNERVETFIAMFRQHLVSDAKKGRAQFFEKSERDKTLNFQRVAKSNINLTSPLQGVKCLNVEVKG</sequence>
<keyword evidence="1" id="KW-1133">Transmembrane helix</keyword>
<proteinExistence type="predicted"/>
<dbReference type="Proteomes" id="UP000237347">
    <property type="component" value="Unassembled WGS sequence"/>
</dbReference>
<organism evidence="2 3">
    <name type="scientific">Quercus suber</name>
    <name type="common">Cork oak</name>
    <dbReference type="NCBI Taxonomy" id="58331"/>
    <lineage>
        <taxon>Eukaryota</taxon>
        <taxon>Viridiplantae</taxon>
        <taxon>Streptophyta</taxon>
        <taxon>Embryophyta</taxon>
        <taxon>Tracheophyta</taxon>
        <taxon>Spermatophyta</taxon>
        <taxon>Magnoliopsida</taxon>
        <taxon>eudicotyledons</taxon>
        <taxon>Gunneridae</taxon>
        <taxon>Pentapetalae</taxon>
        <taxon>rosids</taxon>
        <taxon>fabids</taxon>
        <taxon>Fagales</taxon>
        <taxon>Fagaceae</taxon>
        <taxon>Quercus</taxon>
    </lineage>
</organism>
<keyword evidence="1" id="KW-0472">Membrane</keyword>
<dbReference type="PANTHER" id="PTHR35997">
    <property type="entry name" value="COTTON FIBER PROTEIN-RELATED"/>
    <property type="match status" value="1"/>
</dbReference>
<gene>
    <name evidence="2" type="ORF">CFP56_005138</name>
</gene>
<dbReference type="EMBL" id="PKMF04000128">
    <property type="protein sequence ID" value="KAK7848377.1"/>
    <property type="molecule type" value="Genomic_DNA"/>
</dbReference>
<evidence type="ECO:0000313" key="3">
    <source>
        <dbReference type="Proteomes" id="UP000237347"/>
    </source>
</evidence>
<accession>A0AAW0LAA5</accession>
<keyword evidence="3" id="KW-1185">Reference proteome</keyword>
<dbReference type="PANTHER" id="PTHR35997:SF5">
    <property type="entry name" value="OS09G0539700 PROTEIN"/>
    <property type="match status" value="1"/>
</dbReference>
<name>A0AAW0LAA5_QUESU</name>
<protein>
    <submittedName>
        <fullName evidence="2">Uncharacterized protein</fullName>
    </submittedName>
</protein>
<feature type="transmembrane region" description="Helical" evidence="1">
    <location>
        <begin position="26"/>
        <end position="49"/>
    </location>
</feature>
<dbReference type="AlphaFoldDB" id="A0AAW0LAA5"/>
<evidence type="ECO:0000256" key="1">
    <source>
        <dbReference type="SAM" id="Phobius"/>
    </source>
</evidence>